<gene>
    <name evidence="1" type="ORF">CDAR_241881</name>
</gene>
<keyword evidence="2" id="KW-1185">Reference proteome</keyword>
<evidence type="ECO:0008006" key="3">
    <source>
        <dbReference type="Google" id="ProtNLM"/>
    </source>
</evidence>
<reference evidence="1 2" key="1">
    <citation type="submission" date="2021-06" db="EMBL/GenBank/DDBJ databases">
        <title>Caerostris darwini draft genome.</title>
        <authorList>
            <person name="Kono N."/>
            <person name="Arakawa K."/>
        </authorList>
    </citation>
    <scope>NUCLEOTIDE SEQUENCE [LARGE SCALE GENOMIC DNA]</scope>
</reference>
<proteinExistence type="predicted"/>
<protein>
    <recommendedName>
        <fullName evidence="3">Transposase</fullName>
    </recommendedName>
</protein>
<comment type="caution">
    <text evidence="1">The sequence shown here is derived from an EMBL/GenBank/DDBJ whole genome shotgun (WGS) entry which is preliminary data.</text>
</comment>
<dbReference type="InterPro" id="IPR052709">
    <property type="entry name" value="Transposase-MT_Hybrid"/>
</dbReference>
<dbReference type="Proteomes" id="UP001054837">
    <property type="component" value="Unassembled WGS sequence"/>
</dbReference>
<dbReference type="EMBL" id="BPLQ01001822">
    <property type="protein sequence ID" value="GIX85740.1"/>
    <property type="molecule type" value="Genomic_DNA"/>
</dbReference>
<sequence length="133" mass="15575">MLADNFNVDHSTINRLPAAIETKRLHKKNRIVFHFYNASPHVVRRVVECIINKGWELLPHPPYSLTEAPTDYHVNLSLKNWQASKVYDEFDNLVEDVKTWIVSKNREFFPRGIDRLLSKWEAVIEVDGDYAPD</sequence>
<dbReference type="InterPro" id="IPR036397">
    <property type="entry name" value="RNaseH_sf"/>
</dbReference>
<accession>A0AAV4NN85</accession>
<organism evidence="1 2">
    <name type="scientific">Caerostris darwini</name>
    <dbReference type="NCBI Taxonomy" id="1538125"/>
    <lineage>
        <taxon>Eukaryota</taxon>
        <taxon>Metazoa</taxon>
        <taxon>Ecdysozoa</taxon>
        <taxon>Arthropoda</taxon>
        <taxon>Chelicerata</taxon>
        <taxon>Arachnida</taxon>
        <taxon>Araneae</taxon>
        <taxon>Araneomorphae</taxon>
        <taxon>Entelegynae</taxon>
        <taxon>Araneoidea</taxon>
        <taxon>Araneidae</taxon>
        <taxon>Caerostris</taxon>
    </lineage>
</organism>
<dbReference type="Gene3D" id="3.30.420.10">
    <property type="entry name" value="Ribonuclease H-like superfamily/Ribonuclease H"/>
    <property type="match status" value="1"/>
</dbReference>
<evidence type="ECO:0000313" key="2">
    <source>
        <dbReference type="Proteomes" id="UP001054837"/>
    </source>
</evidence>
<evidence type="ECO:0000313" key="1">
    <source>
        <dbReference type="EMBL" id="GIX85740.1"/>
    </source>
</evidence>
<dbReference type="GO" id="GO:0003676">
    <property type="term" value="F:nucleic acid binding"/>
    <property type="evidence" value="ECO:0007669"/>
    <property type="project" value="InterPro"/>
</dbReference>
<dbReference type="PANTHER" id="PTHR46060:SF1">
    <property type="entry name" value="MARINER MOS1 TRANSPOSASE-LIKE PROTEIN"/>
    <property type="match status" value="1"/>
</dbReference>
<dbReference type="PANTHER" id="PTHR46060">
    <property type="entry name" value="MARINER MOS1 TRANSPOSASE-LIKE PROTEIN"/>
    <property type="match status" value="1"/>
</dbReference>
<dbReference type="AlphaFoldDB" id="A0AAV4NN85"/>
<name>A0AAV4NN85_9ARAC</name>